<organism evidence="5 6">
    <name type="scientific">Ohtaekwangia kribbensis</name>
    <dbReference type="NCBI Taxonomy" id="688913"/>
    <lineage>
        <taxon>Bacteria</taxon>
        <taxon>Pseudomonadati</taxon>
        <taxon>Bacteroidota</taxon>
        <taxon>Cytophagia</taxon>
        <taxon>Cytophagales</taxon>
        <taxon>Fulvivirgaceae</taxon>
        <taxon>Ohtaekwangia</taxon>
    </lineage>
</organism>
<dbReference type="InterPro" id="IPR029056">
    <property type="entry name" value="Ribokinase-like"/>
</dbReference>
<dbReference type="RefSeq" id="WP_377580271.1">
    <property type="nucleotide sequence ID" value="NZ_JBHTKA010000007.1"/>
</dbReference>
<keyword evidence="3 5" id="KW-0418">Kinase</keyword>
<evidence type="ECO:0000256" key="3">
    <source>
        <dbReference type="ARBA" id="ARBA00022777"/>
    </source>
</evidence>
<dbReference type="Gene3D" id="3.40.1190.20">
    <property type="match status" value="1"/>
</dbReference>
<dbReference type="EMBL" id="JBHTKA010000007">
    <property type="protein sequence ID" value="MFD1000816.1"/>
    <property type="molecule type" value="Genomic_DNA"/>
</dbReference>
<dbReference type="SUPFAM" id="SSF53613">
    <property type="entry name" value="Ribokinase-like"/>
    <property type="match status" value="1"/>
</dbReference>
<evidence type="ECO:0000256" key="2">
    <source>
        <dbReference type="ARBA" id="ARBA00022679"/>
    </source>
</evidence>
<evidence type="ECO:0000259" key="4">
    <source>
        <dbReference type="Pfam" id="PF00294"/>
    </source>
</evidence>
<dbReference type="PANTHER" id="PTHR43085:SF57">
    <property type="entry name" value="CARBOHYDRATE KINASE PFKB DOMAIN-CONTAINING PROTEIN"/>
    <property type="match status" value="1"/>
</dbReference>
<feature type="domain" description="Carbohydrate kinase PfkB" evidence="4">
    <location>
        <begin position="14"/>
        <end position="275"/>
    </location>
</feature>
<gene>
    <name evidence="5" type="ORF">ACFQ21_15935</name>
</gene>
<dbReference type="Proteomes" id="UP001597112">
    <property type="component" value="Unassembled WGS sequence"/>
</dbReference>
<keyword evidence="6" id="KW-1185">Reference proteome</keyword>
<dbReference type="InterPro" id="IPR011611">
    <property type="entry name" value="PfkB_dom"/>
</dbReference>
<dbReference type="PANTHER" id="PTHR43085">
    <property type="entry name" value="HEXOKINASE FAMILY MEMBER"/>
    <property type="match status" value="1"/>
</dbReference>
<evidence type="ECO:0000256" key="1">
    <source>
        <dbReference type="ARBA" id="ARBA00010688"/>
    </source>
</evidence>
<evidence type="ECO:0000313" key="6">
    <source>
        <dbReference type="Proteomes" id="UP001597112"/>
    </source>
</evidence>
<protein>
    <submittedName>
        <fullName evidence="5">PfkB family carbohydrate kinase</fullName>
    </submittedName>
</protein>
<sequence length="297" mass="32680">MFDICCIGHITLDKVVTPKSTVHMAGGTSFYFSNAIKNMAIKYTLVTALAESEMKFVTELRAKGIDVNALPSAHTVYFENIYSHNVDHRTQRVLQTADPFTIEQLADVQAKIFHLGPLLADDISTEVIKYLAEKSIVSLDVQGYLRKVENENVLAIDWPAKREALAYIDILKANEHEMEVLTGSSDVREGSKILADWGVKEVIITLGSKGSVVYHQNTFYDIPAYLPKTVTDATGCGDTYMAGYLYQRVRNADLQTAGEFGAAMATLKIESSGPFTGAHEDVAGLLKHGKKVMPVDI</sequence>
<evidence type="ECO:0000313" key="5">
    <source>
        <dbReference type="EMBL" id="MFD1000816.1"/>
    </source>
</evidence>
<comment type="similarity">
    <text evidence="1">Belongs to the carbohydrate kinase PfkB family.</text>
</comment>
<proteinExistence type="inferred from homology"/>
<dbReference type="GO" id="GO:0016301">
    <property type="term" value="F:kinase activity"/>
    <property type="evidence" value="ECO:0007669"/>
    <property type="project" value="UniProtKB-KW"/>
</dbReference>
<reference evidence="6" key="1">
    <citation type="journal article" date="2019" name="Int. J. Syst. Evol. Microbiol.">
        <title>The Global Catalogue of Microorganisms (GCM) 10K type strain sequencing project: providing services to taxonomists for standard genome sequencing and annotation.</title>
        <authorList>
            <consortium name="The Broad Institute Genomics Platform"/>
            <consortium name="The Broad Institute Genome Sequencing Center for Infectious Disease"/>
            <person name="Wu L."/>
            <person name="Ma J."/>
        </authorList>
    </citation>
    <scope>NUCLEOTIDE SEQUENCE [LARGE SCALE GENOMIC DNA]</scope>
    <source>
        <strain evidence="6">CCUG 58938</strain>
    </source>
</reference>
<keyword evidence="2" id="KW-0808">Transferase</keyword>
<name>A0ABW3K6N8_9BACT</name>
<dbReference type="InterPro" id="IPR050306">
    <property type="entry name" value="PfkB_Carbo_kinase"/>
</dbReference>
<accession>A0ABW3K6N8</accession>
<dbReference type="Pfam" id="PF00294">
    <property type="entry name" value="PfkB"/>
    <property type="match status" value="1"/>
</dbReference>
<comment type="caution">
    <text evidence="5">The sequence shown here is derived from an EMBL/GenBank/DDBJ whole genome shotgun (WGS) entry which is preliminary data.</text>
</comment>